<dbReference type="KEGG" id="tet:TTHERM_00047200"/>
<dbReference type="Proteomes" id="UP000009168">
    <property type="component" value="Unassembled WGS sequence"/>
</dbReference>
<protein>
    <submittedName>
        <fullName evidence="2">Transmembrane protein, putative</fullName>
    </submittedName>
</protein>
<evidence type="ECO:0000313" key="2">
    <source>
        <dbReference type="EMBL" id="EAR94649.2"/>
    </source>
</evidence>
<feature type="transmembrane region" description="Helical" evidence="1">
    <location>
        <begin position="166"/>
        <end position="183"/>
    </location>
</feature>
<sequence>MEKQDQKQEFKLKSKYLNAKKEEIKIQEQEYRIASNFYNTQSKDLTKTIFKNSIKFLILSGGAIFLRSNILQRFVYKQKSEKWAYYIYQYERGQLGQKLIQPKLHYNHYIFPFLAYYVMDVGVATFHESLIPKQSQLQSDLSLSVMKSLNLTFCCALFVSRNPKFLCASLILGNTLFLTNMLVKDFVSDYF</sequence>
<dbReference type="GeneID" id="7845005"/>
<dbReference type="AlphaFoldDB" id="Q23DH1"/>
<organism evidence="2 3">
    <name type="scientific">Tetrahymena thermophila (strain SB210)</name>
    <dbReference type="NCBI Taxonomy" id="312017"/>
    <lineage>
        <taxon>Eukaryota</taxon>
        <taxon>Sar</taxon>
        <taxon>Alveolata</taxon>
        <taxon>Ciliophora</taxon>
        <taxon>Intramacronucleata</taxon>
        <taxon>Oligohymenophorea</taxon>
        <taxon>Hymenostomatida</taxon>
        <taxon>Tetrahymenina</taxon>
        <taxon>Tetrahymenidae</taxon>
        <taxon>Tetrahymena</taxon>
    </lineage>
</organism>
<accession>Q23DH1</accession>
<evidence type="ECO:0000256" key="1">
    <source>
        <dbReference type="SAM" id="Phobius"/>
    </source>
</evidence>
<keyword evidence="1" id="KW-1133">Transmembrane helix</keyword>
<reference evidence="3" key="1">
    <citation type="journal article" date="2006" name="PLoS Biol.">
        <title>Macronuclear genome sequence of the ciliate Tetrahymena thermophila, a model eukaryote.</title>
        <authorList>
            <person name="Eisen J.A."/>
            <person name="Coyne R.S."/>
            <person name="Wu M."/>
            <person name="Wu D."/>
            <person name="Thiagarajan M."/>
            <person name="Wortman J.R."/>
            <person name="Badger J.H."/>
            <person name="Ren Q."/>
            <person name="Amedeo P."/>
            <person name="Jones K.M."/>
            <person name="Tallon L.J."/>
            <person name="Delcher A.L."/>
            <person name="Salzberg S.L."/>
            <person name="Silva J.C."/>
            <person name="Haas B.J."/>
            <person name="Majoros W.H."/>
            <person name="Farzad M."/>
            <person name="Carlton J.M."/>
            <person name="Smith R.K. Jr."/>
            <person name="Garg J."/>
            <person name="Pearlman R.E."/>
            <person name="Karrer K.M."/>
            <person name="Sun L."/>
            <person name="Manning G."/>
            <person name="Elde N.C."/>
            <person name="Turkewitz A.P."/>
            <person name="Asai D.J."/>
            <person name="Wilkes D.E."/>
            <person name="Wang Y."/>
            <person name="Cai H."/>
            <person name="Collins K."/>
            <person name="Stewart B.A."/>
            <person name="Lee S.R."/>
            <person name="Wilamowska K."/>
            <person name="Weinberg Z."/>
            <person name="Ruzzo W.L."/>
            <person name="Wloga D."/>
            <person name="Gaertig J."/>
            <person name="Frankel J."/>
            <person name="Tsao C.-C."/>
            <person name="Gorovsky M.A."/>
            <person name="Keeling P.J."/>
            <person name="Waller R.F."/>
            <person name="Patron N.J."/>
            <person name="Cherry J.M."/>
            <person name="Stover N.A."/>
            <person name="Krieger C.J."/>
            <person name="del Toro C."/>
            <person name="Ryder H.F."/>
            <person name="Williamson S.C."/>
            <person name="Barbeau R.A."/>
            <person name="Hamilton E.P."/>
            <person name="Orias E."/>
        </authorList>
    </citation>
    <scope>NUCLEOTIDE SEQUENCE [LARGE SCALE GENOMIC DNA]</scope>
    <source>
        <strain evidence="3">SB210</strain>
    </source>
</reference>
<gene>
    <name evidence="2" type="ORF">TTHERM_00047200</name>
</gene>
<name>Q23DH1_TETTS</name>
<feature type="transmembrane region" description="Helical" evidence="1">
    <location>
        <begin position="106"/>
        <end position="126"/>
    </location>
</feature>
<proteinExistence type="predicted"/>
<dbReference type="RefSeq" id="XP_001014715.2">
    <property type="nucleotide sequence ID" value="XM_001014715.2"/>
</dbReference>
<evidence type="ECO:0000313" key="3">
    <source>
        <dbReference type="Proteomes" id="UP000009168"/>
    </source>
</evidence>
<keyword evidence="1" id="KW-0472">Membrane</keyword>
<keyword evidence="1 2" id="KW-0812">Transmembrane</keyword>
<feature type="transmembrane region" description="Helical" evidence="1">
    <location>
        <begin position="141"/>
        <end position="159"/>
    </location>
</feature>
<dbReference type="InParanoid" id="Q23DH1"/>
<dbReference type="EMBL" id="GG662712">
    <property type="protein sequence ID" value="EAR94649.2"/>
    <property type="molecule type" value="Genomic_DNA"/>
</dbReference>
<keyword evidence="3" id="KW-1185">Reference proteome</keyword>
<dbReference type="HOGENOM" id="CLU_3261761_0_0_1"/>